<keyword evidence="3" id="KW-1185">Reference proteome</keyword>
<protein>
    <submittedName>
        <fullName evidence="2">Acyltransferase</fullName>
    </submittedName>
</protein>
<organism evidence="2 3">
    <name type="scientific">Aliiroseovarius crassostreae</name>
    <dbReference type="NCBI Taxonomy" id="154981"/>
    <lineage>
        <taxon>Bacteria</taxon>
        <taxon>Pseudomonadati</taxon>
        <taxon>Pseudomonadota</taxon>
        <taxon>Alphaproteobacteria</taxon>
        <taxon>Rhodobacterales</taxon>
        <taxon>Paracoccaceae</taxon>
        <taxon>Aliiroseovarius</taxon>
    </lineage>
</organism>
<keyword evidence="1" id="KW-0472">Membrane</keyword>
<dbReference type="AlphaFoldDB" id="A0A0P7I174"/>
<keyword evidence="2" id="KW-0808">Transferase</keyword>
<feature type="transmembrane region" description="Helical" evidence="1">
    <location>
        <begin position="33"/>
        <end position="51"/>
    </location>
</feature>
<proteinExistence type="predicted"/>
<reference evidence="2 3" key="1">
    <citation type="submission" date="2015-09" db="EMBL/GenBank/DDBJ databases">
        <title>Draft genome sequence of Aliiroseovarius crassostreae CV919-312TSm, the causative agent of Roseovarius Oyster Disease (formerly Juvenile Oyster Disease).</title>
        <authorList>
            <person name="Kessner L."/>
            <person name="Spinard E."/>
            <person name="Nelson D."/>
        </authorList>
    </citation>
    <scope>NUCLEOTIDE SEQUENCE [LARGE SCALE GENOMIC DNA]</scope>
    <source>
        <strain evidence="2 3">CV919-312</strain>
    </source>
</reference>
<evidence type="ECO:0000313" key="3">
    <source>
        <dbReference type="Proteomes" id="UP000050471"/>
    </source>
</evidence>
<gene>
    <name evidence="2" type="ORF">AKJ29_08855</name>
</gene>
<dbReference type="GO" id="GO:0016746">
    <property type="term" value="F:acyltransferase activity"/>
    <property type="evidence" value="ECO:0007669"/>
    <property type="project" value="UniProtKB-KW"/>
</dbReference>
<evidence type="ECO:0000313" key="2">
    <source>
        <dbReference type="EMBL" id="KPN62608.1"/>
    </source>
</evidence>
<keyword evidence="1" id="KW-1133">Transmembrane helix</keyword>
<evidence type="ECO:0000256" key="1">
    <source>
        <dbReference type="SAM" id="Phobius"/>
    </source>
</evidence>
<accession>A0A0P7I174</accession>
<dbReference type="EMBL" id="LKBA01000019">
    <property type="protein sequence ID" value="KPN62608.1"/>
    <property type="molecule type" value="Genomic_DNA"/>
</dbReference>
<dbReference type="RefSeq" id="WP_055192479.1">
    <property type="nucleotide sequence ID" value="NZ_CP080772.1"/>
</dbReference>
<dbReference type="GeneID" id="75103063"/>
<dbReference type="Proteomes" id="UP000050471">
    <property type="component" value="Unassembled WGS sequence"/>
</dbReference>
<name>A0A0P7I174_9RHOB</name>
<dbReference type="STRING" id="154981.AKJ29_08855"/>
<keyword evidence="2" id="KW-0012">Acyltransferase</keyword>
<keyword evidence="1" id="KW-0812">Transmembrane</keyword>
<sequence length="52" mass="5340">MGIIAALLAGAAIGAWRAHKRGGTGFDLAQYAAVHGIIFALLAIFASVIFAR</sequence>
<comment type="caution">
    <text evidence="2">The sequence shown here is derived from an EMBL/GenBank/DDBJ whole genome shotgun (WGS) entry which is preliminary data.</text>
</comment>